<name>A0A6A6SLK1_9PLEO</name>
<feature type="signal peptide" evidence="1">
    <location>
        <begin position="1"/>
        <end position="22"/>
    </location>
</feature>
<organism evidence="3 4">
    <name type="scientific">Lophiostoma macrostomum CBS 122681</name>
    <dbReference type="NCBI Taxonomy" id="1314788"/>
    <lineage>
        <taxon>Eukaryota</taxon>
        <taxon>Fungi</taxon>
        <taxon>Dikarya</taxon>
        <taxon>Ascomycota</taxon>
        <taxon>Pezizomycotina</taxon>
        <taxon>Dothideomycetes</taxon>
        <taxon>Pleosporomycetidae</taxon>
        <taxon>Pleosporales</taxon>
        <taxon>Lophiostomataceae</taxon>
        <taxon>Lophiostoma</taxon>
    </lineage>
</organism>
<accession>A0A6A6SLK1</accession>
<feature type="chain" id="PRO_5025564284" description="DUF8021 domain-containing protein" evidence="1">
    <location>
        <begin position="23"/>
        <end position="269"/>
    </location>
</feature>
<dbReference type="AlphaFoldDB" id="A0A6A6SLK1"/>
<reference evidence="3" key="1">
    <citation type="journal article" date="2020" name="Stud. Mycol.">
        <title>101 Dothideomycetes genomes: a test case for predicting lifestyles and emergence of pathogens.</title>
        <authorList>
            <person name="Haridas S."/>
            <person name="Albert R."/>
            <person name="Binder M."/>
            <person name="Bloem J."/>
            <person name="Labutti K."/>
            <person name="Salamov A."/>
            <person name="Andreopoulos B."/>
            <person name="Baker S."/>
            <person name="Barry K."/>
            <person name="Bills G."/>
            <person name="Bluhm B."/>
            <person name="Cannon C."/>
            <person name="Castanera R."/>
            <person name="Culley D."/>
            <person name="Daum C."/>
            <person name="Ezra D."/>
            <person name="Gonzalez J."/>
            <person name="Henrissat B."/>
            <person name="Kuo A."/>
            <person name="Liang C."/>
            <person name="Lipzen A."/>
            <person name="Lutzoni F."/>
            <person name="Magnuson J."/>
            <person name="Mondo S."/>
            <person name="Nolan M."/>
            <person name="Ohm R."/>
            <person name="Pangilinan J."/>
            <person name="Park H.-J."/>
            <person name="Ramirez L."/>
            <person name="Alfaro M."/>
            <person name="Sun H."/>
            <person name="Tritt A."/>
            <person name="Yoshinaga Y."/>
            <person name="Zwiers L.-H."/>
            <person name="Turgeon B."/>
            <person name="Goodwin S."/>
            <person name="Spatafora J."/>
            <person name="Crous P."/>
            <person name="Grigoriev I."/>
        </authorList>
    </citation>
    <scope>NUCLEOTIDE SEQUENCE</scope>
    <source>
        <strain evidence="3">CBS 122681</strain>
    </source>
</reference>
<dbReference type="OrthoDB" id="3504677at2759"/>
<protein>
    <recommendedName>
        <fullName evidence="2">DUF8021 domain-containing protein</fullName>
    </recommendedName>
</protein>
<gene>
    <name evidence="3" type="ORF">K491DRAFT_723605</name>
</gene>
<dbReference type="Pfam" id="PF26061">
    <property type="entry name" value="DUF8021"/>
    <property type="match status" value="1"/>
</dbReference>
<keyword evidence="1" id="KW-0732">Signal</keyword>
<sequence length="269" mass="28965">MVYQTLFSTILVAMIALITTHAADCTREGLLAAAQTYLSAQTAGSPSTLKLSASNFTYQQNNKVSDISKGLLSTAYKFDLSRSTADTVACASYSMWISTSGSKPFVVGTQIRHAGNNTDEISMIDTIAATTGDLFFDAKKTLGYIKAEDWSNINSTASRPSRDVLKKAGDAYLDMWTDAKAADTIPWGTDCERVEGSALTRPCGGSLPHGGSSKPNGMRRYVIDEVVGSVDVFCQFDSLGAWPDTHEIRIIDGKVKYVHTITVMRGVGT</sequence>
<evidence type="ECO:0000313" key="4">
    <source>
        <dbReference type="Proteomes" id="UP000799324"/>
    </source>
</evidence>
<dbReference type="EMBL" id="MU004650">
    <property type="protein sequence ID" value="KAF2647248.1"/>
    <property type="molecule type" value="Genomic_DNA"/>
</dbReference>
<dbReference type="Proteomes" id="UP000799324">
    <property type="component" value="Unassembled WGS sequence"/>
</dbReference>
<proteinExistence type="predicted"/>
<keyword evidence="4" id="KW-1185">Reference proteome</keyword>
<evidence type="ECO:0000259" key="2">
    <source>
        <dbReference type="Pfam" id="PF26061"/>
    </source>
</evidence>
<evidence type="ECO:0000256" key="1">
    <source>
        <dbReference type="SAM" id="SignalP"/>
    </source>
</evidence>
<feature type="domain" description="DUF8021" evidence="2">
    <location>
        <begin position="159"/>
        <end position="262"/>
    </location>
</feature>
<evidence type="ECO:0000313" key="3">
    <source>
        <dbReference type="EMBL" id="KAF2647248.1"/>
    </source>
</evidence>
<dbReference type="InterPro" id="IPR058334">
    <property type="entry name" value="DUF8021"/>
</dbReference>